<organism evidence="1">
    <name type="scientific">Dulem virus 42</name>
    <dbReference type="NCBI Taxonomy" id="3145760"/>
    <lineage>
        <taxon>Viruses</taxon>
        <taxon>Duplodnaviria</taxon>
        <taxon>Heunggongvirae</taxon>
        <taxon>Uroviricota</taxon>
        <taxon>Caudoviricetes</taxon>
    </lineage>
</organism>
<proteinExistence type="predicted"/>
<dbReference type="EMBL" id="PP511876">
    <property type="protein sequence ID" value="XCD08406.1"/>
    <property type="molecule type" value="Genomic_DNA"/>
</dbReference>
<evidence type="ECO:0000313" key="1">
    <source>
        <dbReference type="EMBL" id="XCD08406.1"/>
    </source>
</evidence>
<accession>A0AAU8BA98</accession>
<sequence>MTVSSTTTCTLQFPNGRSDGSLIHTLFVFSSFRESFPNVTS</sequence>
<name>A0AAU8BA98_9CAUD</name>
<reference evidence="1" key="1">
    <citation type="submission" date="2024-03" db="EMBL/GenBank/DDBJ databases">
        <title>Diverse circular DNA viruses in blood, oral, and fecal samples of captive lemurs.</title>
        <authorList>
            <person name="Paietta E.N."/>
            <person name="Kraberger S."/>
            <person name="Lund M.C."/>
            <person name="Custer J.M."/>
            <person name="Vargas K.M."/>
            <person name="Ehmke E.E."/>
            <person name="Yoder A.D."/>
            <person name="Varsani A."/>
        </authorList>
    </citation>
    <scope>NUCLEOTIDE SEQUENCE</scope>
    <source>
        <strain evidence="1">Duke_30FF_63</strain>
    </source>
</reference>
<protein>
    <submittedName>
        <fullName evidence="1">Uncharacterized protein</fullName>
    </submittedName>
</protein>